<evidence type="ECO:0000313" key="2">
    <source>
        <dbReference type="Proteomes" id="UP001273209"/>
    </source>
</evidence>
<accession>A0AAE1M099</accession>
<dbReference type="RefSeq" id="XP_062751132.1">
    <property type="nucleotide sequence ID" value="XM_062904922.1"/>
</dbReference>
<dbReference type="EMBL" id="JAWRVG010000061">
    <property type="protein sequence ID" value="KAK4062542.1"/>
    <property type="molecule type" value="Genomic_DNA"/>
</dbReference>
<dbReference type="GeneID" id="87924827"/>
<comment type="caution">
    <text evidence="1">The sequence shown here is derived from an EMBL/GenBank/DDBJ whole genome shotgun (WGS) entry which is preliminary data.</text>
</comment>
<organism evidence="1 2">
    <name type="scientific">Trichoderma aggressivum f. europaeum</name>
    <dbReference type="NCBI Taxonomy" id="173218"/>
    <lineage>
        <taxon>Eukaryota</taxon>
        <taxon>Fungi</taxon>
        <taxon>Dikarya</taxon>
        <taxon>Ascomycota</taxon>
        <taxon>Pezizomycotina</taxon>
        <taxon>Sordariomycetes</taxon>
        <taxon>Hypocreomycetidae</taxon>
        <taxon>Hypocreales</taxon>
        <taxon>Hypocreaceae</taxon>
        <taxon>Trichoderma</taxon>
    </lineage>
</organism>
<protein>
    <submittedName>
        <fullName evidence="1">Uncharacterized protein</fullName>
    </submittedName>
</protein>
<dbReference type="InterPro" id="IPR021276">
    <property type="entry name" value="DUF2855"/>
</dbReference>
<dbReference type="AlphaFoldDB" id="A0AAE1M099"/>
<gene>
    <name evidence="1" type="ORF">Triagg1_9912</name>
</gene>
<evidence type="ECO:0000313" key="1">
    <source>
        <dbReference type="EMBL" id="KAK4062542.1"/>
    </source>
</evidence>
<reference evidence="1" key="1">
    <citation type="submission" date="2023-11" db="EMBL/GenBank/DDBJ databases">
        <title>The genome sequences of three competitors of mushroom-forming fungi.</title>
        <authorList>
            <person name="Beijen E."/>
            <person name="Ohm R.A."/>
        </authorList>
    </citation>
    <scope>NUCLEOTIDE SEQUENCE</scope>
    <source>
        <strain evidence="1">CBS 100526</strain>
    </source>
</reference>
<name>A0AAE1M099_9HYPO</name>
<proteinExistence type="predicted"/>
<sequence length="419" mass="45689">MASSPAPQVHILDKSDYTKQYLVALHNADPLPDLAAREIRIRSRIISNTTNNFTYARLGHLFGWWNVWAAVPSLPAPYDDASKYGRVSAWGYGEVIESKNDRVPVGTKLYGYLPIGNYPEILQVTVEDETGHVLETSERRASQMKIYNRYISYPPELDLEADKSSRGLDSALRVFFETSYMLNRYAFAWDSTKLSHPLGAPLPWSSSDADLANAVVVLLGASGKTALSFAYLLRQSRPAEQRPRKVVAVGSAQSRSFTEATGLYDDLLLYTDISSTDDSIATRLGIDANTKVLLANFGGRGTVDEDLHAILTRASKSVIILIVGGDPQGKGSKLNALTEVPGSGVAVCNASGLRDSGMKSDGTAGYFESLSQEWTRLKENGGIKGLTLQWGKGMEDYSKGWDALCNGSIDPTLGLVYEV</sequence>
<dbReference type="Pfam" id="PF11017">
    <property type="entry name" value="DUF2855"/>
    <property type="match status" value="1"/>
</dbReference>
<dbReference type="Proteomes" id="UP001273209">
    <property type="component" value="Unassembled WGS sequence"/>
</dbReference>
<keyword evidence="2" id="KW-1185">Reference proteome</keyword>